<gene>
    <name evidence="1" type="ORF">QTG54_010313</name>
</gene>
<comment type="caution">
    <text evidence="1">The sequence shown here is derived from an EMBL/GenBank/DDBJ whole genome shotgun (WGS) entry which is preliminary data.</text>
</comment>
<dbReference type="AlphaFoldDB" id="A0AAD8Y4P4"/>
<evidence type="ECO:0000313" key="1">
    <source>
        <dbReference type="EMBL" id="KAK1738997.1"/>
    </source>
</evidence>
<dbReference type="Proteomes" id="UP001224775">
    <property type="component" value="Unassembled WGS sequence"/>
</dbReference>
<reference evidence="1" key="1">
    <citation type="submission" date="2023-06" db="EMBL/GenBank/DDBJ databases">
        <title>Survivors Of The Sea: Transcriptome response of Skeletonema marinoi to long-term dormancy.</title>
        <authorList>
            <person name="Pinder M.I.M."/>
            <person name="Kourtchenko O."/>
            <person name="Robertson E.K."/>
            <person name="Larsson T."/>
            <person name="Maumus F."/>
            <person name="Osuna-Cruz C.M."/>
            <person name="Vancaester E."/>
            <person name="Stenow R."/>
            <person name="Vandepoele K."/>
            <person name="Ploug H."/>
            <person name="Bruchert V."/>
            <person name="Godhe A."/>
            <person name="Topel M."/>
        </authorList>
    </citation>
    <scope>NUCLEOTIDE SEQUENCE</scope>
    <source>
        <strain evidence="1">R05AC</strain>
    </source>
</reference>
<organism evidence="1 2">
    <name type="scientific">Skeletonema marinoi</name>
    <dbReference type="NCBI Taxonomy" id="267567"/>
    <lineage>
        <taxon>Eukaryota</taxon>
        <taxon>Sar</taxon>
        <taxon>Stramenopiles</taxon>
        <taxon>Ochrophyta</taxon>
        <taxon>Bacillariophyta</taxon>
        <taxon>Coscinodiscophyceae</taxon>
        <taxon>Thalassiosirophycidae</taxon>
        <taxon>Thalassiosirales</taxon>
        <taxon>Skeletonemataceae</taxon>
        <taxon>Skeletonema</taxon>
        <taxon>Skeletonema marinoi-dohrnii complex</taxon>
    </lineage>
</organism>
<name>A0AAD8Y4P4_9STRA</name>
<keyword evidence="2" id="KW-1185">Reference proteome</keyword>
<evidence type="ECO:0000313" key="2">
    <source>
        <dbReference type="Proteomes" id="UP001224775"/>
    </source>
</evidence>
<proteinExistence type="predicted"/>
<sequence length="225" mass="25214">MCRRTLFNSANDEVVTTEAERLLAKAKAIREELGTDAEKQQQQSGEVQSPLQIQSEFCLPATSSNNNYRLYLDVGREPGTWMDPRWGASGRRIECTIDVSFSSVDDAPEEEVWEEITSGLKTVTSKSSKVSPVFKLQHAPFARLRSGFDKMKIEEGGYCIESASKSSTIGFVSLQSDGSISISKKEGTICVKQFGWNTGWRREESRILGVFRAVPLEEAKRRDKF</sequence>
<accession>A0AAD8Y4P4</accession>
<dbReference type="EMBL" id="JATAAI010000019">
    <property type="protein sequence ID" value="KAK1738997.1"/>
    <property type="molecule type" value="Genomic_DNA"/>
</dbReference>
<protein>
    <submittedName>
        <fullName evidence="1">Uncharacterized protein</fullName>
    </submittedName>
</protein>